<dbReference type="Proteomes" id="UP000515570">
    <property type="component" value="Chromosome"/>
</dbReference>
<accession>A0A7G5FG00</accession>
<dbReference type="GO" id="GO:0005524">
    <property type="term" value="F:ATP binding"/>
    <property type="evidence" value="ECO:0007669"/>
    <property type="project" value="UniProtKB-KW"/>
</dbReference>
<dbReference type="InterPro" id="IPR017871">
    <property type="entry name" value="ABC_transporter-like_CS"/>
</dbReference>
<evidence type="ECO:0000313" key="5">
    <source>
        <dbReference type="EMBL" id="QMV85541.1"/>
    </source>
</evidence>
<sequence length="230" mass="24721">MLQFSHVSLDIQDGSTTRRLLDDVSFSAAPGEVLGITGPSGSGKSTLLAIAGLLQPPTTGGVWLDDTSLTVTGREAAKIRREKIGIVFQRPNLVSSLSVREQLLLMPHLGRVLPLPRSVKRAAAERAEELLDAVGLAGMGDRRISELSGGQQARVNLARALMNSPELLLIDEPTAALDSHSADRVTDLIMELVHENQMPALYVSHDQEQIAKLDRTITVVDGRVQVPATV</sequence>
<dbReference type="RefSeq" id="WP_182386362.1">
    <property type="nucleotide sequence ID" value="NZ_CP059833.1"/>
</dbReference>
<dbReference type="PANTHER" id="PTHR24220">
    <property type="entry name" value="IMPORT ATP-BINDING PROTEIN"/>
    <property type="match status" value="1"/>
</dbReference>
<keyword evidence="1" id="KW-0813">Transport</keyword>
<reference evidence="5 6" key="1">
    <citation type="submission" date="2020-07" db="EMBL/GenBank/DDBJ databases">
        <title>non toxigenic Corynebacterium sp. nov from a clinical source.</title>
        <authorList>
            <person name="Bernier A.-M."/>
            <person name="Bernard K."/>
        </authorList>
    </citation>
    <scope>NUCLEOTIDE SEQUENCE [LARGE SCALE GENOMIC DNA]</scope>
    <source>
        <strain evidence="6">NML 93-0612</strain>
    </source>
</reference>
<dbReference type="InterPro" id="IPR027417">
    <property type="entry name" value="P-loop_NTPase"/>
</dbReference>
<dbReference type="InterPro" id="IPR015854">
    <property type="entry name" value="ABC_transpr_LolD-like"/>
</dbReference>
<dbReference type="InterPro" id="IPR017911">
    <property type="entry name" value="MacB-like_ATP-bd"/>
</dbReference>
<dbReference type="PANTHER" id="PTHR24220:SF685">
    <property type="entry name" value="ABC TRANSPORTER RELATED"/>
    <property type="match status" value="1"/>
</dbReference>
<dbReference type="SMART" id="SM00382">
    <property type="entry name" value="AAA"/>
    <property type="match status" value="1"/>
</dbReference>
<dbReference type="CDD" id="cd03255">
    <property type="entry name" value="ABC_MJ0796_LolCDE_FtsE"/>
    <property type="match status" value="1"/>
</dbReference>
<keyword evidence="2" id="KW-0547">Nucleotide-binding</keyword>
<proteinExistence type="predicted"/>
<organism evidence="5 6">
    <name type="scientific">Corynebacterium hindlerae</name>
    <dbReference type="NCBI Taxonomy" id="699041"/>
    <lineage>
        <taxon>Bacteria</taxon>
        <taxon>Bacillati</taxon>
        <taxon>Actinomycetota</taxon>
        <taxon>Actinomycetes</taxon>
        <taxon>Mycobacteriales</taxon>
        <taxon>Corynebacteriaceae</taxon>
        <taxon>Corynebacterium</taxon>
    </lineage>
</organism>
<evidence type="ECO:0000256" key="1">
    <source>
        <dbReference type="ARBA" id="ARBA00022448"/>
    </source>
</evidence>
<dbReference type="SUPFAM" id="SSF52540">
    <property type="entry name" value="P-loop containing nucleoside triphosphate hydrolases"/>
    <property type="match status" value="1"/>
</dbReference>
<keyword evidence="6" id="KW-1185">Reference proteome</keyword>
<gene>
    <name evidence="5" type="ORF">HW450_01980</name>
</gene>
<dbReference type="PROSITE" id="PS00211">
    <property type="entry name" value="ABC_TRANSPORTER_1"/>
    <property type="match status" value="1"/>
</dbReference>
<evidence type="ECO:0000256" key="2">
    <source>
        <dbReference type="ARBA" id="ARBA00022741"/>
    </source>
</evidence>
<dbReference type="PROSITE" id="PS50893">
    <property type="entry name" value="ABC_TRANSPORTER_2"/>
    <property type="match status" value="1"/>
</dbReference>
<dbReference type="Pfam" id="PF00005">
    <property type="entry name" value="ABC_tran"/>
    <property type="match status" value="1"/>
</dbReference>
<feature type="domain" description="ABC transporter" evidence="4">
    <location>
        <begin position="2"/>
        <end position="230"/>
    </location>
</feature>
<evidence type="ECO:0000256" key="3">
    <source>
        <dbReference type="ARBA" id="ARBA00022840"/>
    </source>
</evidence>
<evidence type="ECO:0000313" key="6">
    <source>
        <dbReference type="Proteomes" id="UP000515570"/>
    </source>
</evidence>
<dbReference type="InterPro" id="IPR003439">
    <property type="entry name" value="ABC_transporter-like_ATP-bd"/>
</dbReference>
<dbReference type="GO" id="GO:0016887">
    <property type="term" value="F:ATP hydrolysis activity"/>
    <property type="evidence" value="ECO:0007669"/>
    <property type="project" value="InterPro"/>
</dbReference>
<evidence type="ECO:0000259" key="4">
    <source>
        <dbReference type="PROSITE" id="PS50893"/>
    </source>
</evidence>
<dbReference type="EMBL" id="CP059833">
    <property type="protein sequence ID" value="QMV85541.1"/>
    <property type="molecule type" value="Genomic_DNA"/>
</dbReference>
<protein>
    <submittedName>
        <fullName evidence="5">ABC transporter ATP-binding protein</fullName>
    </submittedName>
</protein>
<keyword evidence="3 5" id="KW-0067">ATP-binding</keyword>
<dbReference type="GO" id="GO:0022857">
    <property type="term" value="F:transmembrane transporter activity"/>
    <property type="evidence" value="ECO:0007669"/>
    <property type="project" value="TreeGrafter"/>
</dbReference>
<name>A0A7G5FG00_9CORY</name>
<dbReference type="InterPro" id="IPR003593">
    <property type="entry name" value="AAA+_ATPase"/>
</dbReference>
<dbReference type="Gene3D" id="3.40.50.300">
    <property type="entry name" value="P-loop containing nucleotide triphosphate hydrolases"/>
    <property type="match status" value="1"/>
</dbReference>
<dbReference type="GO" id="GO:0005886">
    <property type="term" value="C:plasma membrane"/>
    <property type="evidence" value="ECO:0007669"/>
    <property type="project" value="TreeGrafter"/>
</dbReference>
<dbReference type="AlphaFoldDB" id="A0A7G5FG00"/>